<dbReference type="Proteomes" id="UP000660862">
    <property type="component" value="Unassembled WGS sequence"/>
</dbReference>
<evidence type="ECO:0000256" key="16">
    <source>
        <dbReference type="ARBA" id="ARBA00023145"/>
    </source>
</evidence>
<reference evidence="23" key="1">
    <citation type="journal article" date="2014" name="Int. J. Syst. Evol. Microbiol.">
        <title>Complete genome sequence of Corynebacterium casei LMG S-19264T (=DSM 44701T), isolated from a smear-ripened cheese.</title>
        <authorList>
            <consortium name="US DOE Joint Genome Institute (JGI-PGF)"/>
            <person name="Walter F."/>
            <person name="Albersmeier A."/>
            <person name="Kalinowski J."/>
            <person name="Ruckert C."/>
        </authorList>
    </citation>
    <scope>NUCLEOTIDE SEQUENCE</scope>
    <source>
        <strain evidence="23">CGMCC 1.12195</strain>
    </source>
</reference>
<evidence type="ECO:0000259" key="21">
    <source>
        <dbReference type="Pfam" id="PF02225"/>
    </source>
</evidence>
<feature type="domain" description="PA" evidence="21">
    <location>
        <begin position="131"/>
        <end position="230"/>
    </location>
</feature>
<keyword evidence="14" id="KW-0333">Golgi apparatus</keyword>
<dbReference type="Pfam" id="PF04389">
    <property type="entry name" value="Peptidase_M28"/>
    <property type="match status" value="1"/>
</dbReference>
<evidence type="ECO:0000256" key="2">
    <source>
        <dbReference type="ARBA" id="ARBA00004371"/>
    </source>
</evidence>
<evidence type="ECO:0000256" key="19">
    <source>
        <dbReference type="ARBA" id="ARBA00025833"/>
    </source>
</evidence>
<keyword evidence="18" id="KW-0458">Lysosome</keyword>
<evidence type="ECO:0000313" key="24">
    <source>
        <dbReference type="Proteomes" id="UP000660862"/>
    </source>
</evidence>
<evidence type="ECO:0000256" key="9">
    <source>
        <dbReference type="ARBA" id="ARBA00022723"/>
    </source>
</evidence>
<dbReference type="SUPFAM" id="SSF53187">
    <property type="entry name" value="Zn-dependent exopeptidases"/>
    <property type="match status" value="1"/>
</dbReference>
<comment type="caution">
    <text evidence="23">The sequence shown here is derived from an EMBL/GenBank/DDBJ whole genome shotgun (WGS) entry which is preliminary data.</text>
</comment>
<gene>
    <name evidence="23" type="ORF">GCM10007415_01320</name>
</gene>
<keyword evidence="16" id="KW-0865">Zymogen</keyword>
<dbReference type="GO" id="GO:0004180">
    <property type="term" value="F:carboxypeptidase activity"/>
    <property type="evidence" value="ECO:0007669"/>
    <property type="project" value="UniProtKB-KW"/>
</dbReference>
<dbReference type="Gene3D" id="3.40.630.10">
    <property type="entry name" value="Zn peptidases"/>
    <property type="match status" value="1"/>
</dbReference>
<evidence type="ECO:0000256" key="4">
    <source>
        <dbReference type="ARBA" id="ARBA00004613"/>
    </source>
</evidence>
<keyword evidence="10" id="KW-0732">Signal</keyword>
<evidence type="ECO:0000256" key="17">
    <source>
        <dbReference type="ARBA" id="ARBA00023180"/>
    </source>
</evidence>
<organism evidence="23 24">
    <name type="scientific">Parapedobacter pyrenivorans</name>
    <dbReference type="NCBI Taxonomy" id="1305674"/>
    <lineage>
        <taxon>Bacteria</taxon>
        <taxon>Pseudomonadati</taxon>
        <taxon>Bacteroidota</taxon>
        <taxon>Sphingobacteriia</taxon>
        <taxon>Sphingobacteriales</taxon>
        <taxon>Sphingobacteriaceae</taxon>
        <taxon>Parapedobacter</taxon>
    </lineage>
</organism>
<evidence type="ECO:0000256" key="11">
    <source>
        <dbReference type="ARBA" id="ARBA00022801"/>
    </source>
</evidence>
<evidence type="ECO:0000256" key="14">
    <source>
        <dbReference type="ARBA" id="ARBA00023034"/>
    </source>
</evidence>
<protein>
    <recommendedName>
        <fullName evidence="5">Carboxypeptidase Q</fullName>
    </recommendedName>
    <alternativeName>
        <fullName evidence="20">Plasma glutamate carboxypeptidase</fullName>
    </alternativeName>
</protein>
<keyword evidence="24" id="KW-1185">Reference proteome</keyword>
<dbReference type="RefSeq" id="WP_188504019.1">
    <property type="nucleotide sequence ID" value="NZ_BMER01000001.1"/>
</dbReference>
<dbReference type="GO" id="GO:0005764">
    <property type="term" value="C:lysosome"/>
    <property type="evidence" value="ECO:0007669"/>
    <property type="project" value="UniProtKB-SubCell"/>
</dbReference>
<evidence type="ECO:0000256" key="20">
    <source>
        <dbReference type="ARBA" id="ARBA00033328"/>
    </source>
</evidence>
<accession>A0A917HB81</accession>
<feature type="domain" description="Peptidase M28" evidence="22">
    <location>
        <begin position="256"/>
        <end position="445"/>
    </location>
</feature>
<sequence length="492" mass="53489">MIQFLKPFIVSLSALLLGIPTPYLLAQEQHEWETVFGRINVEVLDHSEAYARLDESIEQIGHRLTGSPNGEKAEQYVYDLLKSYGFSDVSFQPFSTNGWAREYLNLQVGTPGSMQPLSAVALASTPASANVTAELVDLGNGLESDYLANSEIARGKIVLAALNLLPNTPPGTKNLHRSAKAALAMKYGAKGVILFNSVSGGTLLTGTASITGELLPIPAVCVGLEDGHRLKERIAMGGQQATIAMRNKTGTMNARNVIARIAGSELPNEKIVVGGHLDSWDLAQGAVDNGLGAFSIVDMARTFKALGIAPKRTIEFVLFMGEEQGLLGSKTYVRQALADGSIDQIRFMLNFDMTNDPKSFYANLVDSKGLFEKIGHVVSTIDTTFKNNFTAQVGLYSDHQPFMLQGIPTGGANDGTLSREALNCYHADCDNLELVNEQEMKNTVRFSSMLIYGLANAPEIPIKRLSDTDIKQLMLDNNLEEALRIGGDWRWD</sequence>
<keyword evidence="15" id="KW-0482">Metalloprotease</keyword>
<dbReference type="InterPro" id="IPR039866">
    <property type="entry name" value="CPQ"/>
</dbReference>
<evidence type="ECO:0000256" key="8">
    <source>
        <dbReference type="ARBA" id="ARBA00022670"/>
    </source>
</evidence>
<dbReference type="Gene3D" id="3.50.30.30">
    <property type="match status" value="1"/>
</dbReference>
<dbReference type="InterPro" id="IPR046450">
    <property type="entry name" value="PA_dom_sf"/>
</dbReference>
<evidence type="ECO:0000256" key="5">
    <source>
        <dbReference type="ARBA" id="ARBA00014116"/>
    </source>
</evidence>
<dbReference type="PANTHER" id="PTHR12053:SF3">
    <property type="entry name" value="CARBOXYPEPTIDASE Q"/>
    <property type="match status" value="1"/>
</dbReference>
<comment type="subcellular location">
    <subcellularLocation>
        <location evidence="1">Endoplasmic reticulum</location>
    </subcellularLocation>
    <subcellularLocation>
        <location evidence="3">Golgi apparatus</location>
    </subcellularLocation>
    <subcellularLocation>
        <location evidence="2">Lysosome</location>
    </subcellularLocation>
    <subcellularLocation>
        <location evidence="4">Secreted</location>
    </subcellularLocation>
</comment>
<keyword evidence="6" id="KW-0964">Secreted</keyword>
<evidence type="ECO:0000256" key="12">
    <source>
        <dbReference type="ARBA" id="ARBA00022824"/>
    </source>
</evidence>
<dbReference type="GO" id="GO:0006508">
    <property type="term" value="P:proteolysis"/>
    <property type="evidence" value="ECO:0007669"/>
    <property type="project" value="UniProtKB-KW"/>
</dbReference>
<evidence type="ECO:0000256" key="15">
    <source>
        <dbReference type="ARBA" id="ARBA00023049"/>
    </source>
</evidence>
<evidence type="ECO:0000256" key="6">
    <source>
        <dbReference type="ARBA" id="ARBA00022525"/>
    </source>
</evidence>
<dbReference type="Pfam" id="PF02225">
    <property type="entry name" value="PA"/>
    <property type="match status" value="1"/>
</dbReference>
<keyword evidence="13" id="KW-0862">Zinc</keyword>
<keyword evidence="11" id="KW-0378">Hydrolase</keyword>
<dbReference type="InterPro" id="IPR003137">
    <property type="entry name" value="PA_domain"/>
</dbReference>
<dbReference type="GO" id="GO:0005576">
    <property type="term" value="C:extracellular region"/>
    <property type="evidence" value="ECO:0007669"/>
    <property type="project" value="UniProtKB-SubCell"/>
</dbReference>
<evidence type="ECO:0000256" key="13">
    <source>
        <dbReference type="ARBA" id="ARBA00022833"/>
    </source>
</evidence>
<evidence type="ECO:0000313" key="23">
    <source>
        <dbReference type="EMBL" id="GGG73688.1"/>
    </source>
</evidence>
<keyword evidence="17" id="KW-0325">Glycoprotein</keyword>
<dbReference type="PANTHER" id="PTHR12053">
    <property type="entry name" value="PROTEASE FAMILY M28 PLASMA GLUTAMATE CARBOXYPEPTIDASE-RELATED"/>
    <property type="match status" value="1"/>
</dbReference>
<evidence type="ECO:0000256" key="10">
    <source>
        <dbReference type="ARBA" id="ARBA00022729"/>
    </source>
</evidence>
<reference evidence="23" key="2">
    <citation type="submission" date="2020-09" db="EMBL/GenBank/DDBJ databases">
        <authorList>
            <person name="Sun Q."/>
            <person name="Zhou Y."/>
        </authorList>
    </citation>
    <scope>NUCLEOTIDE SEQUENCE</scope>
    <source>
        <strain evidence="23">CGMCC 1.12195</strain>
    </source>
</reference>
<keyword evidence="8" id="KW-0645">Protease</keyword>
<dbReference type="InterPro" id="IPR007484">
    <property type="entry name" value="Peptidase_M28"/>
</dbReference>
<dbReference type="GO" id="GO:0046872">
    <property type="term" value="F:metal ion binding"/>
    <property type="evidence" value="ECO:0007669"/>
    <property type="project" value="UniProtKB-KW"/>
</dbReference>
<dbReference type="EMBL" id="BMER01000001">
    <property type="protein sequence ID" value="GGG73688.1"/>
    <property type="molecule type" value="Genomic_DNA"/>
</dbReference>
<evidence type="ECO:0000256" key="18">
    <source>
        <dbReference type="ARBA" id="ARBA00023228"/>
    </source>
</evidence>
<dbReference type="SUPFAM" id="SSF52025">
    <property type="entry name" value="PA domain"/>
    <property type="match status" value="1"/>
</dbReference>
<evidence type="ECO:0000259" key="22">
    <source>
        <dbReference type="Pfam" id="PF04389"/>
    </source>
</evidence>
<keyword evidence="7" id="KW-0121">Carboxypeptidase</keyword>
<keyword evidence="9" id="KW-0479">Metal-binding</keyword>
<evidence type="ECO:0000256" key="1">
    <source>
        <dbReference type="ARBA" id="ARBA00004240"/>
    </source>
</evidence>
<evidence type="ECO:0000256" key="7">
    <source>
        <dbReference type="ARBA" id="ARBA00022645"/>
    </source>
</evidence>
<dbReference type="GO" id="GO:0070573">
    <property type="term" value="F:metallodipeptidase activity"/>
    <property type="evidence" value="ECO:0007669"/>
    <property type="project" value="InterPro"/>
</dbReference>
<proteinExistence type="predicted"/>
<name>A0A917HB81_9SPHI</name>
<comment type="subunit">
    <text evidence="19">Homodimer. The monomeric form is inactive while the homodimer is active.</text>
</comment>
<dbReference type="AlphaFoldDB" id="A0A917HB81"/>
<evidence type="ECO:0000256" key="3">
    <source>
        <dbReference type="ARBA" id="ARBA00004555"/>
    </source>
</evidence>
<keyword evidence="12" id="KW-0256">Endoplasmic reticulum</keyword>